<evidence type="ECO:0000313" key="3">
    <source>
        <dbReference type="EMBL" id="GEU75250.1"/>
    </source>
</evidence>
<evidence type="ECO:0000259" key="2">
    <source>
        <dbReference type="Pfam" id="PF07727"/>
    </source>
</evidence>
<name>A0A6L2MNE7_TANCI</name>
<evidence type="ECO:0000256" key="1">
    <source>
        <dbReference type="SAM" id="MobiDB-lite"/>
    </source>
</evidence>
<feature type="region of interest" description="Disordered" evidence="1">
    <location>
        <begin position="426"/>
        <end position="460"/>
    </location>
</feature>
<comment type="caution">
    <text evidence="3">The sequence shown here is derived from an EMBL/GenBank/DDBJ whole genome shotgun (WGS) entry which is preliminary data.</text>
</comment>
<feature type="compositionally biased region" description="Polar residues" evidence="1">
    <location>
        <begin position="16"/>
        <end position="60"/>
    </location>
</feature>
<feature type="compositionally biased region" description="Basic and acidic residues" evidence="1">
    <location>
        <begin position="629"/>
        <end position="639"/>
    </location>
</feature>
<dbReference type="EMBL" id="BKCJ010007046">
    <property type="protein sequence ID" value="GEU75250.1"/>
    <property type="molecule type" value="Genomic_DNA"/>
</dbReference>
<feature type="compositionally biased region" description="Acidic residues" evidence="1">
    <location>
        <begin position="589"/>
        <end position="605"/>
    </location>
</feature>
<feature type="region of interest" description="Disordered" evidence="1">
    <location>
        <begin position="1"/>
        <end position="67"/>
    </location>
</feature>
<dbReference type="AlphaFoldDB" id="A0A6L2MNE7"/>
<feature type="compositionally biased region" description="Basic residues" evidence="1">
    <location>
        <begin position="1"/>
        <end position="11"/>
    </location>
</feature>
<gene>
    <name evidence="3" type="ORF">Tci_047228</name>
</gene>
<dbReference type="InterPro" id="IPR013103">
    <property type="entry name" value="RVT_2"/>
</dbReference>
<sequence>MAVTPKKKDKRVRFTEPSTSSGNTNTQTDSSSNLVSNKHALSSTGVKPSTSASGSQPSGNTKKDKHSKLNANSKLICVQCDGCMLFDNHDLCVLNVINDVNARPKSKSVKKTSKRKVWKPTARHSLVRGLSKLKFEKDHLCSACVMGKSKKKPHKPKSKDTNQEKLYLLYMDLYGPMRVASVKGKKYDVSLYSNSQTSPETQSTVISNNVLEENHDLDVAHMDNDSFFGISIPENVSEASSSLNVIPTIVHTAAPNSEHVNKWTKDHPLDNIIDELERPTAFLNGILREELYVSQPDGFMDKDNLNHVYKLKKALYGLKHDPHAWGLWYPKDSSIALTTYAHTDHAGSQDTRRNTSGIAPVDRLEFEKCNMRLKTDIKPNEATFQFVLDALSLTHFYQALMITAEVPIIYIDLGHSGDIHYITDKAESDTSPKKKTAPASKSSRLKSSAKVAKTDKKKQHATMPKTKGLVILSEVALTKSEQTKLATKRSKKYFHMSYASGSCDRVDIQLKVPDEQQKKVTSINEGVGIRPEVLDVPKYNSKSEEESWTFSQDDEDADEETDVNDNSKETESDNDGDDLTHLNLSTYKEDDEEEEEEKVDDDEVSSDQRVYTPTDHQITDEEENQNGNDEVKESKKQQQEEEELYGDLNINLQRSDAEMTDAQQQNVQANQVTEDTHVTPTTVPPAVQHQSSSVSLDLVSKFINPSPDAADKPKDNTLTGSVPGQDEASLGFNHSMRNDIGYGASDFHQRSSSNKAAETQIHGRNDIIDIDARTHPYSTLVVQNSLINASIFSCSCLPSSINLLTISSIVSFLLEQGNWDGSSKVPVMKDMIQRCKYAVSEQRVEYGVQVQVFNIMPKIEKYVTKYLEAKVLVRSTNQPQTSYTVAASLLEFELKKILIDKIEENKSINRSDIQKNLYNALVESYNSDKDIITSYGDVVTLKRGKDDQDKDEDPSFGSNQGSKSQPKSSGKSAQAEEHGQTVDDLEEQTHQEFNTGNDDVTHVREALDDDESGSSSKKYTTSITKTKATDYGQVKWIEDKKKINLTRPDTYRSDVKRMTPYTTYPDIQGIIYEDEMNINRLMCTDELDKFSDGTLNHVHTALNDIATWIEMDYLRKRKWSKQDKQRTRVMINAIDKKLRDRRLMRNLEKFVGGRPYGGDLRLLERTI</sequence>
<organism evidence="3">
    <name type="scientific">Tanacetum cinerariifolium</name>
    <name type="common">Dalmatian daisy</name>
    <name type="synonym">Chrysanthemum cinerariifolium</name>
    <dbReference type="NCBI Taxonomy" id="118510"/>
    <lineage>
        <taxon>Eukaryota</taxon>
        <taxon>Viridiplantae</taxon>
        <taxon>Streptophyta</taxon>
        <taxon>Embryophyta</taxon>
        <taxon>Tracheophyta</taxon>
        <taxon>Spermatophyta</taxon>
        <taxon>Magnoliopsida</taxon>
        <taxon>eudicotyledons</taxon>
        <taxon>Gunneridae</taxon>
        <taxon>Pentapetalae</taxon>
        <taxon>asterids</taxon>
        <taxon>campanulids</taxon>
        <taxon>Asterales</taxon>
        <taxon>Asteraceae</taxon>
        <taxon>Asteroideae</taxon>
        <taxon>Anthemideae</taxon>
        <taxon>Anthemidinae</taxon>
        <taxon>Tanacetum</taxon>
    </lineage>
</organism>
<feature type="compositionally biased region" description="Acidic residues" evidence="1">
    <location>
        <begin position="552"/>
        <end position="563"/>
    </location>
</feature>
<reference evidence="3" key="1">
    <citation type="journal article" date="2019" name="Sci. Rep.">
        <title>Draft genome of Tanacetum cinerariifolium, the natural source of mosquito coil.</title>
        <authorList>
            <person name="Yamashiro T."/>
            <person name="Shiraishi A."/>
            <person name="Satake H."/>
            <person name="Nakayama K."/>
        </authorList>
    </citation>
    <scope>NUCLEOTIDE SEQUENCE</scope>
</reference>
<feature type="region of interest" description="Disordered" evidence="1">
    <location>
        <begin position="704"/>
        <end position="728"/>
    </location>
</feature>
<feature type="region of interest" description="Disordered" evidence="1">
    <location>
        <begin position="536"/>
        <end position="643"/>
    </location>
</feature>
<feature type="domain" description="Reverse transcriptase Ty1/copia-type" evidence="2">
    <location>
        <begin position="272"/>
        <end position="325"/>
    </location>
</feature>
<feature type="compositionally biased region" description="Low complexity" evidence="1">
    <location>
        <begin position="957"/>
        <end position="973"/>
    </location>
</feature>
<accession>A0A6L2MNE7</accession>
<dbReference type="Pfam" id="PF07727">
    <property type="entry name" value="RVT_2"/>
    <property type="match status" value="1"/>
</dbReference>
<feature type="compositionally biased region" description="Low complexity" evidence="1">
    <location>
        <begin position="437"/>
        <end position="451"/>
    </location>
</feature>
<feature type="region of interest" description="Disordered" evidence="1">
    <location>
        <begin position="943"/>
        <end position="982"/>
    </location>
</feature>
<proteinExistence type="predicted"/>
<protein>
    <submittedName>
        <fullName evidence="3">Copia protein</fullName>
    </submittedName>
</protein>